<dbReference type="InterPro" id="IPR001509">
    <property type="entry name" value="Epimerase_deHydtase"/>
</dbReference>
<reference evidence="4" key="1">
    <citation type="submission" date="2021-01" db="EMBL/GenBank/DDBJ databases">
        <authorList>
            <person name="Corre E."/>
            <person name="Pelletier E."/>
            <person name="Niang G."/>
            <person name="Scheremetjew M."/>
            <person name="Finn R."/>
            <person name="Kale V."/>
            <person name="Holt S."/>
            <person name="Cochrane G."/>
            <person name="Meng A."/>
            <person name="Brown T."/>
            <person name="Cohen L."/>
        </authorList>
    </citation>
    <scope>NUCLEOTIDE SEQUENCE</scope>
    <source>
        <strain evidence="4">CCMP644</strain>
    </source>
</reference>
<feature type="signal peptide" evidence="2">
    <location>
        <begin position="1"/>
        <end position="20"/>
    </location>
</feature>
<gene>
    <name evidence="4" type="ORF">HAND00432_LOCUS84</name>
</gene>
<dbReference type="InterPro" id="IPR036291">
    <property type="entry name" value="NAD(P)-bd_dom_sf"/>
</dbReference>
<feature type="chain" id="PRO_5030159853" description="NAD-dependent epimerase/dehydratase domain-containing protein" evidence="2">
    <location>
        <begin position="21"/>
        <end position="506"/>
    </location>
</feature>
<dbReference type="AlphaFoldDB" id="A0A6T8PLL4"/>
<sequence length="506" mass="55211">MLARVSLLVAVTALASPASAFVPTAPSLAARSSPASLSLSSGSCVAAAPLSSRTSSLLAPLPTTKHSVTRRGRVTHSSTLASLSMLAAGDKKKIIVLGGDGFCGWPTSLHLSAQGHDVVIVDNLSRRNIDTEMGCDSLTPIESPAVRVRAWKEVSGNDIKFINMDVAKDYDLMVQLFKEEKPDAVVHFAEQRAAPYSMKGSKQKRYTVDNNVGGTNNLLAAVVDSELDIHLVHLGTMGVYGYGTSGGEIPEGYLNVVLPDGNEKEILHPAYPGSVYHTTKCLDALLFQFYNKNDGIRVTDLHQGIVWGTNTPQTALDERLVNRFDYDGDYGTVLNRFLMQSAMGVPLTVYGTGGQTRAFIHISDTCRCIEAAINNPPKSGERVEIFNQIAQTARVRDIANMIKDQTGCEVNFLNNPRNEDAENELDVSNAKFMDFLGEMIRLEDDRGLFAEVQGITEKYKHRCIPEMILPGSFWNKKTAKACETNTLEVMESEKKEGEKKLGGVFM</sequence>
<organism evidence="4">
    <name type="scientific">Hemiselmis andersenii</name>
    <name type="common">Cryptophyte alga</name>
    <dbReference type="NCBI Taxonomy" id="464988"/>
    <lineage>
        <taxon>Eukaryota</taxon>
        <taxon>Cryptophyceae</taxon>
        <taxon>Cryptomonadales</taxon>
        <taxon>Hemiselmidaceae</taxon>
        <taxon>Hemiselmis</taxon>
    </lineage>
</organism>
<feature type="domain" description="NAD-dependent epimerase/dehydratase" evidence="3">
    <location>
        <begin position="94"/>
        <end position="381"/>
    </location>
</feature>
<dbReference type="PANTHER" id="PTHR43000">
    <property type="entry name" value="DTDP-D-GLUCOSE 4,6-DEHYDRATASE-RELATED"/>
    <property type="match status" value="1"/>
</dbReference>
<name>A0A6T8PLL4_HEMAN</name>
<dbReference type="Gene3D" id="3.40.50.720">
    <property type="entry name" value="NAD(P)-binding Rossmann-like Domain"/>
    <property type="match status" value="1"/>
</dbReference>
<dbReference type="Gene3D" id="3.90.25.10">
    <property type="entry name" value="UDP-galactose 4-epimerase, domain 1"/>
    <property type="match status" value="1"/>
</dbReference>
<accession>A0A6T8PLL4</accession>
<evidence type="ECO:0000259" key="3">
    <source>
        <dbReference type="Pfam" id="PF01370"/>
    </source>
</evidence>
<dbReference type="EMBL" id="HBFX01000190">
    <property type="protein sequence ID" value="CAD8945567.1"/>
    <property type="molecule type" value="Transcribed_RNA"/>
</dbReference>
<keyword evidence="2" id="KW-0732">Signal</keyword>
<evidence type="ECO:0000256" key="2">
    <source>
        <dbReference type="SAM" id="SignalP"/>
    </source>
</evidence>
<proteinExistence type="inferred from homology"/>
<dbReference type="Pfam" id="PF01370">
    <property type="entry name" value="Epimerase"/>
    <property type="match status" value="1"/>
</dbReference>
<dbReference type="SUPFAM" id="SSF51735">
    <property type="entry name" value="NAD(P)-binding Rossmann-fold domains"/>
    <property type="match status" value="1"/>
</dbReference>
<protein>
    <recommendedName>
        <fullName evidence="3">NAD-dependent epimerase/dehydratase domain-containing protein</fullName>
    </recommendedName>
</protein>
<evidence type="ECO:0000313" key="4">
    <source>
        <dbReference type="EMBL" id="CAD8945567.1"/>
    </source>
</evidence>
<comment type="similarity">
    <text evidence="1">Belongs to the NAD(P)-dependent epimerase/dehydratase family.</text>
</comment>
<evidence type="ECO:0000256" key="1">
    <source>
        <dbReference type="ARBA" id="ARBA00007637"/>
    </source>
</evidence>